<evidence type="ECO:0000256" key="1">
    <source>
        <dbReference type="ARBA" id="ARBA00004613"/>
    </source>
</evidence>
<dbReference type="InterPro" id="IPR014781">
    <property type="entry name" value="Anthrax_toxin_lethal/edema_N/C"/>
</dbReference>
<dbReference type="SUPFAM" id="SSF55486">
    <property type="entry name" value="Metalloproteases ('zincins'), catalytic domain"/>
    <property type="match status" value="1"/>
</dbReference>
<name>A0ABW0LCA4_9BACI</name>
<gene>
    <name evidence="4" type="ORF">ACFPM4_01110</name>
</gene>
<dbReference type="CDD" id="cd20183">
    <property type="entry name" value="M34_PPEP"/>
    <property type="match status" value="1"/>
</dbReference>
<dbReference type="Proteomes" id="UP001596147">
    <property type="component" value="Unassembled WGS sequence"/>
</dbReference>
<protein>
    <submittedName>
        <fullName evidence="4">Toxin</fullName>
    </submittedName>
</protein>
<keyword evidence="2" id="KW-0964">Secreted</keyword>
<feature type="domain" description="ATLF-like" evidence="3">
    <location>
        <begin position="45"/>
        <end position="230"/>
    </location>
</feature>
<dbReference type="InterPro" id="IPR024079">
    <property type="entry name" value="MetalloPept_cat_dom_sf"/>
</dbReference>
<evidence type="ECO:0000256" key="2">
    <source>
        <dbReference type="ARBA" id="ARBA00022525"/>
    </source>
</evidence>
<comment type="caution">
    <text evidence="4">The sequence shown here is derived from an EMBL/GenBank/DDBJ whole genome shotgun (WGS) entry which is preliminary data.</text>
</comment>
<sequence length="230" mass="26383">MRKILIILFLIFTPFFLFSNKSDAKYSGIPLAEYDSYPLLILQSGEILAEIIILPENFQDEIAVKEIIGRLDRLPIDILEKVHEHNIKIVLFQGKLTDNESLAHLRGITPRGYPKSIVWDDVPGIGGTDLVYVKIGSSNKGEGHGSVNLEYHELAHSLYNIVYNDPSEIGQFKQIWQTEAKLLYPDHLYLQQYIEEYFAESFAHYFLSPETQTLLKATAPQTFQFISELY</sequence>
<organism evidence="4 5">
    <name type="scientific">Lederbergia graminis</name>
    <dbReference type="NCBI Taxonomy" id="735518"/>
    <lineage>
        <taxon>Bacteria</taxon>
        <taxon>Bacillati</taxon>
        <taxon>Bacillota</taxon>
        <taxon>Bacilli</taxon>
        <taxon>Bacillales</taxon>
        <taxon>Bacillaceae</taxon>
        <taxon>Lederbergia</taxon>
    </lineage>
</organism>
<dbReference type="RefSeq" id="WP_382346675.1">
    <property type="nucleotide sequence ID" value="NZ_JBHSMC010000001.1"/>
</dbReference>
<evidence type="ECO:0000313" key="5">
    <source>
        <dbReference type="Proteomes" id="UP001596147"/>
    </source>
</evidence>
<proteinExistence type="predicted"/>
<reference evidence="5" key="1">
    <citation type="journal article" date="2019" name="Int. J. Syst. Evol. Microbiol.">
        <title>The Global Catalogue of Microorganisms (GCM) 10K type strain sequencing project: providing services to taxonomists for standard genome sequencing and annotation.</title>
        <authorList>
            <consortium name="The Broad Institute Genomics Platform"/>
            <consortium name="The Broad Institute Genome Sequencing Center for Infectious Disease"/>
            <person name="Wu L."/>
            <person name="Ma J."/>
        </authorList>
    </citation>
    <scope>NUCLEOTIDE SEQUENCE [LARGE SCALE GENOMIC DNA]</scope>
    <source>
        <strain evidence="5">CGMCC 1.12237</strain>
    </source>
</reference>
<dbReference type="InterPro" id="IPR047568">
    <property type="entry name" value="ATLF-like_dom"/>
</dbReference>
<accession>A0ABW0LCA4</accession>
<dbReference type="Pfam" id="PF07737">
    <property type="entry name" value="ATLF"/>
    <property type="match status" value="1"/>
</dbReference>
<comment type="subcellular location">
    <subcellularLocation>
        <location evidence="1">Secreted</location>
    </subcellularLocation>
</comment>
<dbReference type="PROSITE" id="PS51995">
    <property type="entry name" value="ATLF"/>
    <property type="match status" value="1"/>
</dbReference>
<dbReference type="EMBL" id="JBHSMC010000001">
    <property type="protein sequence ID" value="MFC5463344.1"/>
    <property type="molecule type" value="Genomic_DNA"/>
</dbReference>
<evidence type="ECO:0000259" key="3">
    <source>
        <dbReference type="PROSITE" id="PS51995"/>
    </source>
</evidence>
<evidence type="ECO:0000313" key="4">
    <source>
        <dbReference type="EMBL" id="MFC5463344.1"/>
    </source>
</evidence>
<dbReference type="Gene3D" id="3.40.390.10">
    <property type="entry name" value="Collagenase (Catalytic Domain)"/>
    <property type="match status" value="1"/>
</dbReference>
<keyword evidence="5" id="KW-1185">Reference proteome</keyword>